<dbReference type="eggNOG" id="COG1762">
    <property type="taxonomic scope" value="Bacteria"/>
</dbReference>
<comment type="subcellular location">
    <subcellularLocation>
        <location evidence="1">Cytoplasm</location>
    </subcellularLocation>
</comment>
<sequence length="149" mass="16223">MNISDNLVKDLVIHELASSGKAEVLKEMVSALKATGFEFDVEKALGVLNDREKLGTTGIGDGIAIPHGKLECLEEIVVIVGRSRDGVDFESLDMKPCKIFFMVLAPEQGAGAHLKVLAQISRQLKDEAFRQAFIDTNDKQELLNLLGVS</sequence>
<dbReference type="CDD" id="cd00211">
    <property type="entry name" value="PTS_IIA_fru"/>
    <property type="match status" value="1"/>
</dbReference>
<dbReference type="FunFam" id="3.40.930.10:FF:000009">
    <property type="entry name" value="PTS system, fructose specific IIABC component"/>
    <property type="match status" value="1"/>
</dbReference>
<dbReference type="GO" id="GO:0009401">
    <property type="term" value="P:phosphoenolpyruvate-dependent sugar phosphotransferase system"/>
    <property type="evidence" value="ECO:0007669"/>
    <property type="project" value="UniProtKB-KW"/>
</dbReference>
<keyword evidence="4" id="KW-0762">Sugar transport</keyword>
<dbReference type="InterPro" id="IPR051541">
    <property type="entry name" value="PTS_SugarTrans_NitroReg"/>
</dbReference>
<protein>
    <submittedName>
        <fullName evidence="8">Nitrogen regulatory protein</fullName>
        <ecNumber evidence="8">2.7.1.-</ecNumber>
    </submittedName>
</protein>
<dbReference type="Gene3D" id="3.40.930.10">
    <property type="entry name" value="Mannitol-specific EII, Chain A"/>
    <property type="match status" value="1"/>
</dbReference>
<dbReference type="InterPro" id="IPR002178">
    <property type="entry name" value="PTS_EIIA_type-2_dom"/>
</dbReference>
<gene>
    <name evidence="8" type="primary">ptsN</name>
    <name evidence="8" type="ORF">DESAM_21977</name>
</gene>
<dbReference type="AlphaFoldDB" id="L0RDH1"/>
<dbReference type="PROSITE" id="PS51094">
    <property type="entry name" value="PTS_EIIA_TYPE_2"/>
    <property type="match status" value="1"/>
</dbReference>
<evidence type="ECO:0000256" key="1">
    <source>
        <dbReference type="ARBA" id="ARBA00004496"/>
    </source>
</evidence>
<dbReference type="EMBL" id="FO203522">
    <property type="protein sequence ID" value="CCO24250.1"/>
    <property type="molecule type" value="Genomic_DNA"/>
</dbReference>
<dbReference type="InterPro" id="IPR016152">
    <property type="entry name" value="PTrfase/Anion_transptr"/>
</dbReference>
<dbReference type="SUPFAM" id="SSF55804">
    <property type="entry name" value="Phoshotransferase/anion transport protein"/>
    <property type="match status" value="1"/>
</dbReference>
<dbReference type="EC" id="2.7.1.-" evidence="8"/>
<evidence type="ECO:0000256" key="2">
    <source>
        <dbReference type="ARBA" id="ARBA00022448"/>
    </source>
</evidence>
<evidence type="ECO:0000313" key="9">
    <source>
        <dbReference type="Proteomes" id="UP000010808"/>
    </source>
</evidence>
<proteinExistence type="predicted"/>
<evidence type="ECO:0000256" key="6">
    <source>
        <dbReference type="ARBA" id="ARBA00022683"/>
    </source>
</evidence>
<evidence type="ECO:0000256" key="3">
    <source>
        <dbReference type="ARBA" id="ARBA00022553"/>
    </source>
</evidence>
<dbReference type="HOGENOM" id="CLU_072531_5_0_7"/>
<dbReference type="KEGG" id="dhy:DESAM_21977"/>
<dbReference type="Pfam" id="PF00359">
    <property type="entry name" value="PTS_EIIA_2"/>
    <property type="match status" value="1"/>
</dbReference>
<keyword evidence="2" id="KW-0813">Transport</keyword>
<reference evidence="8 9" key="1">
    <citation type="submission" date="2012-10" db="EMBL/GenBank/DDBJ databases">
        <authorList>
            <person name="Genoscope - CEA"/>
        </authorList>
    </citation>
    <scope>NUCLEOTIDE SEQUENCE [LARGE SCALE GENOMIC DNA]</scope>
    <source>
        <strain evidence="9">AM13 / DSM 14728</strain>
    </source>
</reference>
<keyword evidence="3" id="KW-0597">Phosphoprotein</keyword>
<organism evidence="8 9">
    <name type="scientific">Maridesulfovibrio hydrothermalis AM13 = DSM 14728</name>
    <dbReference type="NCBI Taxonomy" id="1121451"/>
    <lineage>
        <taxon>Bacteria</taxon>
        <taxon>Pseudomonadati</taxon>
        <taxon>Thermodesulfobacteriota</taxon>
        <taxon>Desulfovibrionia</taxon>
        <taxon>Desulfovibrionales</taxon>
        <taxon>Desulfovibrionaceae</taxon>
        <taxon>Maridesulfovibrio</taxon>
    </lineage>
</organism>
<name>L0RDH1_9BACT</name>
<evidence type="ECO:0000313" key="8">
    <source>
        <dbReference type="EMBL" id="CCO24250.1"/>
    </source>
</evidence>
<keyword evidence="6" id="KW-0598">Phosphotransferase system</keyword>
<dbReference type="RefSeq" id="WP_015336851.1">
    <property type="nucleotide sequence ID" value="NC_020055.1"/>
</dbReference>
<dbReference type="PROSITE" id="PS00372">
    <property type="entry name" value="PTS_EIIA_TYPE_2_HIS"/>
    <property type="match status" value="1"/>
</dbReference>
<feature type="domain" description="PTS EIIA type-2" evidence="7">
    <location>
        <begin position="5"/>
        <end position="149"/>
    </location>
</feature>
<dbReference type="InterPro" id="IPR004715">
    <property type="entry name" value="PTS_IIA_fruc"/>
</dbReference>
<dbReference type="PANTHER" id="PTHR47738">
    <property type="entry name" value="PTS SYSTEM FRUCTOSE-LIKE EIIA COMPONENT-RELATED"/>
    <property type="match status" value="1"/>
</dbReference>
<evidence type="ECO:0000256" key="4">
    <source>
        <dbReference type="ARBA" id="ARBA00022597"/>
    </source>
</evidence>
<keyword evidence="5 8" id="KW-0808">Transferase</keyword>
<accession>L0RDH1</accession>
<dbReference type="NCBIfam" id="TIGR00848">
    <property type="entry name" value="fruA"/>
    <property type="match status" value="1"/>
</dbReference>
<dbReference type="GO" id="GO:0008982">
    <property type="term" value="F:protein-N(PI)-phosphohistidine-sugar phosphotransferase activity"/>
    <property type="evidence" value="ECO:0007669"/>
    <property type="project" value="InterPro"/>
</dbReference>
<dbReference type="GO" id="GO:0005737">
    <property type="term" value="C:cytoplasm"/>
    <property type="evidence" value="ECO:0007669"/>
    <property type="project" value="UniProtKB-SubCell"/>
</dbReference>
<evidence type="ECO:0000256" key="5">
    <source>
        <dbReference type="ARBA" id="ARBA00022679"/>
    </source>
</evidence>
<evidence type="ECO:0000259" key="7">
    <source>
        <dbReference type="PROSITE" id="PS51094"/>
    </source>
</evidence>
<keyword evidence="9" id="KW-1185">Reference proteome</keyword>
<dbReference type="STRING" id="1121451.DESAM_21977"/>
<dbReference type="PATRIC" id="fig|1121451.3.peg.2206"/>
<dbReference type="GO" id="GO:0016020">
    <property type="term" value="C:membrane"/>
    <property type="evidence" value="ECO:0007669"/>
    <property type="project" value="InterPro"/>
</dbReference>
<dbReference type="OrthoDB" id="95460at2"/>
<dbReference type="Proteomes" id="UP000010808">
    <property type="component" value="Chromosome"/>
</dbReference>